<keyword evidence="6" id="KW-1185">Reference proteome</keyword>
<dbReference type="SUPFAM" id="SSF53178">
    <property type="entry name" value="Peptidyl-tRNA hydrolase-like"/>
    <property type="match status" value="1"/>
</dbReference>
<gene>
    <name evidence="5" type="ORF">J3U87_10870</name>
</gene>
<dbReference type="CDD" id="cd00462">
    <property type="entry name" value="PTH"/>
    <property type="match status" value="1"/>
</dbReference>
<accession>A0A8A4TSM1</accession>
<dbReference type="RefSeq" id="WP_237383057.1">
    <property type="nucleotide sequence ID" value="NZ_CP071793.1"/>
</dbReference>
<dbReference type="Pfam" id="PF01195">
    <property type="entry name" value="Pept_tRNA_hydro"/>
    <property type="match status" value="1"/>
</dbReference>
<dbReference type="Proteomes" id="UP000663929">
    <property type="component" value="Chromosome"/>
</dbReference>
<evidence type="ECO:0000256" key="2">
    <source>
        <dbReference type="ARBA" id="ARBA00022801"/>
    </source>
</evidence>
<dbReference type="EC" id="3.1.1.29" evidence="5"/>
<evidence type="ECO:0000256" key="1">
    <source>
        <dbReference type="ARBA" id="ARBA00022555"/>
    </source>
</evidence>
<organism evidence="5 6">
    <name type="scientific">Sulfidibacter corallicola</name>
    <dbReference type="NCBI Taxonomy" id="2818388"/>
    <lineage>
        <taxon>Bacteria</taxon>
        <taxon>Pseudomonadati</taxon>
        <taxon>Acidobacteriota</taxon>
        <taxon>Holophagae</taxon>
        <taxon>Acanthopleuribacterales</taxon>
        <taxon>Acanthopleuribacteraceae</taxon>
        <taxon>Sulfidibacter</taxon>
    </lineage>
</organism>
<keyword evidence="2 5" id="KW-0378">Hydrolase</keyword>
<dbReference type="PANTHER" id="PTHR17224">
    <property type="entry name" value="PEPTIDYL-TRNA HYDROLASE"/>
    <property type="match status" value="1"/>
</dbReference>
<sequence>MIVGLGNPGHSYVWTRHNAGFLWLDRMMARLGAEPQAGSVEYDLWSCEKGQQVIFFMKPLTYMNLSGQAVSSFLRRIPLEREAILIAYDDVALPLGRIRLRPSGSAGGQKGMRHIIETLQTSEIARLRIGIQTPAISQMPLVDYVLERFSEDELAVVGDVFDIAVEAVTAWLDGEQLKDVMSRFNPKAADVSRIEGSRKHEPRLGGEEIE</sequence>
<dbReference type="EMBL" id="CP071793">
    <property type="protein sequence ID" value="QTD52959.1"/>
    <property type="molecule type" value="Genomic_DNA"/>
</dbReference>
<evidence type="ECO:0000313" key="5">
    <source>
        <dbReference type="EMBL" id="QTD52959.1"/>
    </source>
</evidence>
<evidence type="ECO:0000256" key="4">
    <source>
        <dbReference type="SAM" id="MobiDB-lite"/>
    </source>
</evidence>
<dbReference type="NCBIfam" id="TIGR00447">
    <property type="entry name" value="pth"/>
    <property type="match status" value="1"/>
</dbReference>
<proteinExistence type="predicted"/>
<evidence type="ECO:0000256" key="3">
    <source>
        <dbReference type="ARBA" id="ARBA00022884"/>
    </source>
</evidence>
<dbReference type="InterPro" id="IPR036416">
    <property type="entry name" value="Pept_tRNA_hydro_sf"/>
</dbReference>
<dbReference type="KEGG" id="scor:J3U87_10870"/>
<name>A0A8A4TSM1_SULCO</name>
<feature type="region of interest" description="Disordered" evidence="4">
    <location>
        <begin position="191"/>
        <end position="210"/>
    </location>
</feature>
<dbReference type="AlphaFoldDB" id="A0A8A4TSM1"/>
<keyword evidence="1" id="KW-0820">tRNA-binding</keyword>
<dbReference type="GO" id="GO:0004045">
    <property type="term" value="F:peptidyl-tRNA hydrolase activity"/>
    <property type="evidence" value="ECO:0007669"/>
    <property type="project" value="UniProtKB-EC"/>
</dbReference>
<dbReference type="PANTHER" id="PTHR17224:SF1">
    <property type="entry name" value="PEPTIDYL-TRNA HYDROLASE"/>
    <property type="match status" value="1"/>
</dbReference>
<keyword evidence="3" id="KW-0694">RNA-binding</keyword>
<dbReference type="InterPro" id="IPR001328">
    <property type="entry name" value="Pept_tRNA_hydro"/>
</dbReference>
<dbReference type="GO" id="GO:0000049">
    <property type="term" value="F:tRNA binding"/>
    <property type="evidence" value="ECO:0007669"/>
    <property type="project" value="UniProtKB-KW"/>
</dbReference>
<evidence type="ECO:0000313" key="6">
    <source>
        <dbReference type="Proteomes" id="UP000663929"/>
    </source>
</evidence>
<protein>
    <submittedName>
        <fullName evidence="5">Aminoacyl-tRNA hydrolase</fullName>
        <ecNumber evidence="5">3.1.1.29</ecNumber>
    </submittedName>
</protein>
<reference evidence="5" key="1">
    <citation type="submission" date="2021-03" db="EMBL/GenBank/DDBJ databases">
        <title>Acanthopleuribacteraceae sp. M133.</title>
        <authorList>
            <person name="Wang G."/>
        </authorList>
    </citation>
    <scope>NUCLEOTIDE SEQUENCE</scope>
    <source>
        <strain evidence="5">M133</strain>
    </source>
</reference>
<dbReference type="Gene3D" id="3.40.50.1470">
    <property type="entry name" value="Peptidyl-tRNA hydrolase"/>
    <property type="match status" value="1"/>
</dbReference>